<protein>
    <submittedName>
        <fullName evidence="1">Uncharacterized protein</fullName>
    </submittedName>
</protein>
<evidence type="ECO:0000313" key="1">
    <source>
        <dbReference type="EMBL" id="VDN22729.1"/>
    </source>
</evidence>
<name>A0A3P7PUN4_DIBLA</name>
<keyword evidence="2" id="KW-1185">Reference proteome</keyword>
<dbReference type="AlphaFoldDB" id="A0A3P7PUN4"/>
<proteinExistence type="predicted"/>
<reference evidence="1 2" key="1">
    <citation type="submission" date="2018-11" db="EMBL/GenBank/DDBJ databases">
        <authorList>
            <consortium name="Pathogen Informatics"/>
        </authorList>
    </citation>
    <scope>NUCLEOTIDE SEQUENCE [LARGE SCALE GENOMIC DNA]</scope>
</reference>
<organism evidence="1 2">
    <name type="scientific">Dibothriocephalus latus</name>
    <name type="common">Fish tapeworm</name>
    <name type="synonym">Diphyllobothrium latum</name>
    <dbReference type="NCBI Taxonomy" id="60516"/>
    <lineage>
        <taxon>Eukaryota</taxon>
        <taxon>Metazoa</taxon>
        <taxon>Spiralia</taxon>
        <taxon>Lophotrochozoa</taxon>
        <taxon>Platyhelminthes</taxon>
        <taxon>Cestoda</taxon>
        <taxon>Eucestoda</taxon>
        <taxon>Diphyllobothriidea</taxon>
        <taxon>Diphyllobothriidae</taxon>
        <taxon>Dibothriocephalus</taxon>
    </lineage>
</organism>
<accession>A0A3P7PUN4</accession>
<sequence>MIPIGQWKSTFLTGVADSSLYTSLTCCYLPDLNAAAVAAGIDPYLNRLAVSYAALNNAVANTPAIYRTNSSYQRFSPY</sequence>
<dbReference type="EMBL" id="UYRU01072830">
    <property type="protein sequence ID" value="VDN22729.1"/>
    <property type="molecule type" value="Genomic_DNA"/>
</dbReference>
<dbReference type="Proteomes" id="UP000281553">
    <property type="component" value="Unassembled WGS sequence"/>
</dbReference>
<dbReference type="OrthoDB" id="5382468at2759"/>
<gene>
    <name evidence="1" type="ORF">DILT_LOCUS14117</name>
</gene>
<evidence type="ECO:0000313" key="2">
    <source>
        <dbReference type="Proteomes" id="UP000281553"/>
    </source>
</evidence>